<proteinExistence type="predicted"/>
<reference evidence="1" key="1">
    <citation type="submission" date="2022-07" db="EMBL/GenBank/DDBJ databases">
        <authorList>
            <person name="Trinca V."/>
            <person name="Uliana J.V.C."/>
            <person name="Torres T.T."/>
            <person name="Ward R.J."/>
            <person name="Monesi N."/>
        </authorList>
    </citation>
    <scope>NUCLEOTIDE SEQUENCE</scope>
    <source>
        <strain evidence="1">HSMRA1968</strain>
        <tissue evidence="1">Whole embryos</tissue>
    </source>
</reference>
<name>A0A9Q0NDP2_9DIPT</name>
<protein>
    <submittedName>
        <fullName evidence="1">Uncharacterized protein</fullName>
    </submittedName>
</protein>
<keyword evidence="2" id="KW-1185">Reference proteome</keyword>
<dbReference type="EMBL" id="WJQU01000001">
    <property type="protein sequence ID" value="KAJ6647581.1"/>
    <property type="molecule type" value="Genomic_DNA"/>
</dbReference>
<comment type="caution">
    <text evidence="1">The sequence shown here is derived from an EMBL/GenBank/DDBJ whole genome shotgun (WGS) entry which is preliminary data.</text>
</comment>
<evidence type="ECO:0000313" key="1">
    <source>
        <dbReference type="EMBL" id="KAJ6647581.1"/>
    </source>
</evidence>
<gene>
    <name evidence="1" type="ORF">Bhyg_02804</name>
</gene>
<dbReference type="AlphaFoldDB" id="A0A9Q0NDP2"/>
<sequence>MDDGAVKTKPNSTKKLAQCRTGFKGFKQVYSSKNWSPIKWIILKLLVDTRQVVVVEDGAPDVSEKSVQVVEDGGTFSEDDDDFARFGHSDESLYQLYHSSKP</sequence>
<organism evidence="1 2">
    <name type="scientific">Pseudolycoriella hygida</name>
    <dbReference type="NCBI Taxonomy" id="35572"/>
    <lineage>
        <taxon>Eukaryota</taxon>
        <taxon>Metazoa</taxon>
        <taxon>Ecdysozoa</taxon>
        <taxon>Arthropoda</taxon>
        <taxon>Hexapoda</taxon>
        <taxon>Insecta</taxon>
        <taxon>Pterygota</taxon>
        <taxon>Neoptera</taxon>
        <taxon>Endopterygota</taxon>
        <taxon>Diptera</taxon>
        <taxon>Nematocera</taxon>
        <taxon>Sciaroidea</taxon>
        <taxon>Sciaridae</taxon>
        <taxon>Pseudolycoriella</taxon>
    </lineage>
</organism>
<evidence type="ECO:0000313" key="2">
    <source>
        <dbReference type="Proteomes" id="UP001151699"/>
    </source>
</evidence>
<accession>A0A9Q0NDP2</accession>
<dbReference type="Proteomes" id="UP001151699">
    <property type="component" value="Chromosome A"/>
</dbReference>